<evidence type="ECO:0000313" key="1">
    <source>
        <dbReference type="EMBL" id="QVT81483.1"/>
    </source>
</evidence>
<keyword evidence="2" id="KW-1185">Reference proteome</keyword>
<dbReference type="Proteomes" id="UP000679307">
    <property type="component" value="Chromosome"/>
</dbReference>
<organism evidence="1 2">
    <name type="scientific">Nocardioides aquaticus</name>
    <dbReference type="NCBI Taxonomy" id="160826"/>
    <lineage>
        <taxon>Bacteria</taxon>
        <taxon>Bacillati</taxon>
        <taxon>Actinomycetota</taxon>
        <taxon>Actinomycetes</taxon>
        <taxon>Propionibacteriales</taxon>
        <taxon>Nocardioidaceae</taxon>
        <taxon>Nocardioides</taxon>
    </lineage>
</organism>
<sequence length="65" mass="7115">MVSAPSVTMGSMSDDQRHPWWRVNAIFDPDGEGGDFGYTVGLATRDVPELHLWSRPSLGDNPEVG</sequence>
<protein>
    <submittedName>
        <fullName evidence="1">Uncharacterized protein</fullName>
    </submittedName>
</protein>
<evidence type="ECO:0000313" key="2">
    <source>
        <dbReference type="Proteomes" id="UP000679307"/>
    </source>
</evidence>
<gene>
    <name evidence="1" type="ORF">ENKNEFLB_03893</name>
</gene>
<dbReference type="EMBL" id="CP075371">
    <property type="protein sequence ID" value="QVT81483.1"/>
    <property type="molecule type" value="Genomic_DNA"/>
</dbReference>
<reference evidence="1 2" key="1">
    <citation type="submission" date="2021-05" db="EMBL/GenBank/DDBJ databases">
        <title>Complete genome of Nocardioides aquaticus KCTC 9944T isolated from meromictic and hypersaline Ekho Lake, Antarctica.</title>
        <authorList>
            <person name="Hwang K."/>
            <person name="Kim K.M."/>
            <person name="Choe H."/>
        </authorList>
    </citation>
    <scope>NUCLEOTIDE SEQUENCE [LARGE SCALE GENOMIC DNA]</scope>
    <source>
        <strain evidence="1 2">KCTC 9944</strain>
    </source>
</reference>
<accession>A0ABX8ER74</accession>
<proteinExistence type="predicted"/>
<name>A0ABX8ER74_9ACTN</name>